<dbReference type="AlphaFoldDB" id="A0A7I8VKQ6"/>
<comment type="caution">
    <text evidence="11">The sequence shown here is derived from an EMBL/GenBank/DDBJ whole genome shotgun (WGS) entry which is preliminary data.</text>
</comment>
<dbReference type="GO" id="GO:0000139">
    <property type="term" value="C:Golgi membrane"/>
    <property type="evidence" value="ECO:0007669"/>
    <property type="project" value="TreeGrafter"/>
</dbReference>
<dbReference type="UniPathway" id="UPA00079"/>
<evidence type="ECO:0000256" key="2">
    <source>
        <dbReference type="ARBA" id="ARBA00004863"/>
    </source>
</evidence>
<feature type="transmembrane region" description="Helical" evidence="10">
    <location>
        <begin position="46"/>
        <end position="65"/>
    </location>
</feature>
<dbReference type="GO" id="GO:0004659">
    <property type="term" value="F:prenyltransferase activity"/>
    <property type="evidence" value="ECO:0007669"/>
    <property type="project" value="UniProtKB-KW"/>
</dbReference>
<evidence type="ECO:0000256" key="8">
    <source>
        <dbReference type="ARBA" id="ARBA00022989"/>
    </source>
</evidence>
<keyword evidence="6" id="KW-0808">Transferase</keyword>
<sequence>MVELSQSCFKMDKDSNFSKRSKKEHKIRSVGTYSFLRQYIAALRPWSLSASLIPVSLGSVLSYKIESNFSLLIYLCSCLTALSVHSAGNLVNTYFDFKRGVDNKKSDDRTLVDEILTPNNIATLGSLFYIFGCFGFGILCIISPAEVEHLALIYFGGLSSSFLYTGGLGLKYIALGDIIIFLTFGPITVLFAYLTQCGQLSTTTLIYAIPLALNTEAILHANNTRDRETDRAAGIVTLAIYLGETGSYILFCFLLFIPHVVLMLCVIHRSVFFILPVLTCYEVFRVEKEFRAKDLRFLPKKLAMYNVKFGIAYIIACFLSI</sequence>
<reference evidence="11 12" key="1">
    <citation type="submission" date="2020-08" db="EMBL/GenBank/DDBJ databases">
        <authorList>
            <person name="Hejnol A."/>
        </authorList>
    </citation>
    <scope>NUCLEOTIDE SEQUENCE [LARGE SCALE GENOMIC DNA]</scope>
</reference>
<dbReference type="CDD" id="cd13962">
    <property type="entry name" value="PT_UbiA_UBIAD1"/>
    <property type="match status" value="1"/>
</dbReference>
<dbReference type="Proteomes" id="UP000549394">
    <property type="component" value="Unassembled WGS sequence"/>
</dbReference>
<comment type="subcellular location">
    <subcellularLocation>
        <location evidence="1">Membrane</location>
        <topology evidence="1">Multi-pass membrane protein</topology>
    </subcellularLocation>
</comment>
<comment type="similarity">
    <text evidence="3">Belongs to the UbiA prenyltransferase family.</text>
</comment>
<keyword evidence="7 10" id="KW-0812">Transmembrane</keyword>
<comment type="pathway">
    <text evidence="2">Quinol/quinone metabolism; menaquinone biosynthesis.</text>
</comment>
<keyword evidence="5" id="KW-0637">Prenyltransferase</keyword>
<evidence type="ECO:0000256" key="10">
    <source>
        <dbReference type="SAM" id="Phobius"/>
    </source>
</evidence>
<dbReference type="PANTHER" id="PTHR13929:SF0">
    <property type="entry name" value="UBIA PRENYLTRANSFERASE DOMAIN-CONTAINING PROTEIN 1"/>
    <property type="match status" value="1"/>
</dbReference>
<accession>A0A7I8VKQ6</accession>
<evidence type="ECO:0000256" key="5">
    <source>
        <dbReference type="ARBA" id="ARBA00022602"/>
    </source>
</evidence>
<evidence type="ECO:0000313" key="11">
    <source>
        <dbReference type="EMBL" id="CAD5115876.1"/>
    </source>
</evidence>
<feature type="transmembrane region" description="Helical" evidence="10">
    <location>
        <begin position="151"/>
        <end position="170"/>
    </location>
</feature>
<dbReference type="GO" id="GO:0005783">
    <property type="term" value="C:endoplasmic reticulum"/>
    <property type="evidence" value="ECO:0007669"/>
    <property type="project" value="TreeGrafter"/>
</dbReference>
<feature type="transmembrane region" description="Helical" evidence="10">
    <location>
        <begin position="177"/>
        <end position="195"/>
    </location>
</feature>
<dbReference type="EMBL" id="CAJFCJ010000006">
    <property type="protein sequence ID" value="CAD5115876.1"/>
    <property type="molecule type" value="Genomic_DNA"/>
</dbReference>
<dbReference type="InterPro" id="IPR044878">
    <property type="entry name" value="UbiA_sf"/>
</dbReference>
<protein>
    <submittedName>
        <fullName evidence="11">Uncharacterized protein</fullName>
    </submittedName>
</protein>
<keyword evidence="12" id="KW-1185">Reference proteome</keyword>
<evidence type="ECO:0000256" key="9">
    <source>
        <dbReference type="ARBA" id="ARBA00023136"/>
    </source>
</evidence>
<evidence type="ECO:0000256" key="7">
    <source>
        <dbReference type="ARBA" id="ARBA00022692"/>
    </source>
</evidence>
<dbReference type="InterPro" id="IPR000537">
    <property type="entry name" value="UbiA_prenyltransferase"/>
</dbReference>
<feature type="transmembrane region" description="Helical" evidence="10">
    <location>
        <begin position="127"/>
        <end position="145"/>
    </location>
</feature>
<name>A0A7I8VKQ6_9ANNE</name>
<gene>
    <name evidence="11" type="ORF">DGYR_LOCUS4563</name>
</gene>
<dbReference type="Pfam" id="PF01040">
    <property type="entry name" value="UbiA"/>
    <property type="match status" value="1"/>
</dbReference>
<dbReference type="PIRSF" id="PIRSF005355">
    <property type="entry name" value="UBIAD1"/>
    <property type="match status" value="1"/>
</dbReference>
<feature type="transmembrane region" description="Helical" evidence="10">
    <location>
        <begin position="302"/>
        <end position="320"/>
    </location>
</feature>
<dbReference type="InterPro" id="IPR026046">
    <property type="entry name" value="UBIAD1"/>
</dbReference>
<keyword evidence="4" id="KW-0474">Menaquinone biosynthesis</keyword>
<dbReference type="OrthoDB" id="203513at2759"/>
<keyword evidence="9 10" id="KW-0472">Membrane</keyword>
<keyword evidence="8 10" id="KW-1133">Transmembrane helix</keyword>
<evidence type="ECO:0000313" key="12">
    <source>
        <dbReference type="Proteomes" id="UP000549394"/>
    </source>
</evidence>
<evidence type="ECO:0000256" key="1">
    <source>
        <dbReference type="ARBA" id="ARBA00004141"/>
    </source>
</evidence>
<dbReference type="GO" id="GO:0009234">
    <property type="term" value="P:menaquinone biosynthetic process"/>
    <property type="evidence" value="ECO:0007669"/>
    <property type="project" value="UniProtKB-UniPathway"/>
</dbReference>
<organism evidence="11 12">
    <name type="scientific">Dimorphilus gyrociliatus</name>
    <dbReference type="NCBI Taxonomy" id="2664684"/>
    <lineage>
        <taxon>Eukaryota</taxon>
        <taxon>Metazoa</taxon>
        <taxon>Spiralia</taxon>
        <taxon>Lophotrochozoa</taxon>
        <taxon>Annelida</taxon>
        <taxon>Polychaeta</taxon>
        <taxon>Polychaeta incertae sedis</taxon>
        <taxon>Dinophilidae</taxon>
        <taxon>Dimorphilus</taxon>
    </lineage>
</organism>
<evidence type="ECO:0000256" key="3">
    <source>
        <dbReference type="ARBA" id="ARBA00005985"/>
    </source>
</evidence>
<dbReference type="PANTHER" id="PTHR13929">
    <property type="entry name" value="1,4-DIHYDROXY-2-NAPHTHOATE OCTAPRENYLTRANSFERASE"/>
    <property type="match status" value="1"/>
</dbReference>
<feature type="transmembrane region" description="Helical" evidence="10">
    <location>
        <begin position="248"/>
        <end position="281"/>
    </location>
</feature>
<dbReference type="GO" id="GO:0042371">
    <property type="term" value="P:vitamin K biosynthetic process"/>
    <property type="evidence" value="ECO:0007669"/>
    <property type="project" value="TreeGrafter"/>
</dbReference>
<proteinExistence type="inferred from homology"/>
<dbReference type="Gene3D" id="1.10.357.140">
    <property type="entry name" value="UbiA prenyltransferase"/>
    <property type="match status" value="1"/>
</dbReference>
<evidence type="ECO:0000256" key="6">
    <source>
        <dbReference type="ARBA" id="ARBA00022679"/>
    </source>
</evidence>
<evidence type="ECO:0000256" key="4">
    <source>
        <dbReference type="ARBA" id="ARBA00022428"/>
    </source>
</evidence>
<feature type="transmembrane region" description="Helical" evidence="10">
    <location>
        <begin position="71"/>
        <end position="95"/>
    </location>
</feature>